<feature type="compositionally biased region" description="Polar residues" evidence="2">
    <location>
        <begin position="23"/>
        <end position="34"/>
    </location>
</feature>
<keyword evidence="4" id="KW-1185">Reference proteome</keyword>
<protein>
    <submittedName>
        <fullName evidence="3">Uncharacterized protein</fullName>
    </submittedName>
</protein>
<feature type="coiled-coil region" evidence="1">
    <location>
        <begin position="241"/>
        <end position="275"/>
    </location>
</feature>
<reference evidence="4" key="1">
    <citation type="journal article" date="2019" name="bioRxiv">
        <title>Genomics, evolutionary history and diagnostics of the Alternaria alternata species group including apple and Asian pear pathotypes.</title>
        <authorList>
            <person name="Armitage A.D."/>
            <person name="Cockerton H.M."/>
            <person name="Sreenivasaprasad S."/>
            <person name="Woodhall J.W."/>
            <person name="Lane C.R."/>
            <person name="Harrison R.J."/>
            <person name="Clarkson J.P."/>
        </authorList>
    </citation>
    <scope>NUCLEOTIDE SEQUENCE [LARGE SCALE GENOMIC DNA]</scope>
    <source>
        <strain evidence="4">RGR 97.0016</strain>
    </source>
</reference>
<feature type="compositionally biased region" description="Basic and acidic residues" evidence="2">
    <location>
        <begin position="546"/>
        <end position="573"/>
    </location>
</feature>
<dbReference type="Proteomes" id="UP000293823">
    <property type="component" value="Unassembled WGS sequence"/>
</dbReference>
<dbReference type="OrthoDB" id="10352103at2759"/>
<feature type="region of interest" description="Disordered" evidence="2">
    <location>
        <begin position="1"/>
        <end position="68"/>
    </location>
</feature>
<proteinExistence type="predicted"/>
<name>A0A4Q4SNL6_9PLEO</name>
<organism evidence="3 4">
    <name type="scientific">Alternaria arborescens</name>
    <dbReference type="NCBI Taxonomy" id="156630"/>
    <lineage>
        <taxon>Eukaryota</taxon>
        <taxon>Fungi</taxon>
        <taxon>Dikarya</taxon>
        <taxon>Ascomycota</taxon>
        <taxon>Pezizomycotina</taxon>
        <taxon>Dothideomycetes</taxon>
        <taxon>Pleosporomycetidae</taxon>
        <taxon>Pleosporales</taxon>
        <taxon>Pleosporineae</taxon>
        <taxon>Pleosporaceae</taxon>
        <taxon>Alternaria</taxon>
        <taxon>Alternaria sect. Alternaria</taxon>
    </lineage>
</organism>
<gene>
    <name evidence="3" type="ORF">AA0113_g1579</name>
</gene>
<sequence length="622" mass="73354">MAREQRPKYMPFDLNHHQESLDDTYQSEYESDSLNDVKQHEINENELNTREPETKDAGLRAQDKSGKAVFKKQGAKAIEKQPTVEIDAHVPTDPDSEYVWKMKTEERVPIQDSWAKIDEEDAPVPKTWLPKRFQGYPEDAESEIDPEMADNPAYLRQIIRSMAKQYARCRAELKEEEAFRIRAEWERNMAQRKAKRYWSYSIHVTDTVALPIYKTQQIEDIKLRKREKDVTAREQDVKLDRLALQSERAEFESVMERFRNEAIEAKNNLKVLRDKFLDDDAIKQRLRQDIWAEKKTAMMEERASRQLRQHQKQQELSSGWRNLDLERNASKQKKELVITNAVKEELISEAYELGEAVGKRFTAVEQYNRGYQYQEGMKAGEEEMSKKRDLEIEYLKRVMLKEVADSRDVVISRTEERTEARLAEKFRVWMQERETAIRRNSRAYGLYEGTITQIRRQNNVEGSEREEDALATIIATTMANQMVTALYTYQTQKTCWRNTTNEESPLWMNSEVVEKSKFYKALHPKLTKEWHKATDRFKLAKQEQEQEKQKQAHAARVENEWATRDATAQREEGEFVPVESGAPAPYRHRLPFIVEEPLETDESQEMSDKDMVATFLKNIRDQ</sequence>
<evidence type="ECO:0000256" key="1">
    <source>
        <dbReference type="SAM" id="Coils"/>
    </source>
</evidence>
<evidence type="ECO:0000313" key="3">
    <source>
        <dbReference type="EMBL" id="RYO71883.1"/>
    </source>
</evidence>
<dbReference type="AlphaFoldDB" id="A0A4Q4SNL6"/>
<comment type="caution">
    <text evidence="3">The sequence shown here is derived from an EMBL/GenBank/DDBJ whole genome shotgun (WGS) entry which is preliminary data.</text>
</comment>
<feature type="compositionally biased region" description="Basic and acidic residues" evidence="2">
    <location>
        <begin position="35"/>
        <end position="66"/>
    </location>
</feature>
<evidence type="ECO:0000256" key="2">
    <source>
        <dbReference type="SAM" id="MobiDB-lite"/>
    </source>
</evidence>
<evidence type="ECO:0000313" key="4">
    <source>
        <dbReference type="Proteomes" id="UP000293823"/>
    </source>
</evidence>
<keyword evidence="1" id="KW-0175">Coiled coil</keyword>
<feature type="region of interest" description="Disordered" evidence="2">
    <location>
        <begin position="546"/>
        <end position="574"/>
    </location>
</feature>
<accession>A0A4Q4SNL6</accession>
<dbReference type="EMBL" id="PEJP01000005">
    <property type="protein sequence ID" value="RYO71883.1"/>
    <property type="molecule type" value="Genomic_DNA"/>
</dbReference>